<dbReference type="Proteomes" id="UP001189624">
    <property type="component" value="Chromosome 4"/>
</dbReference>
<evidence type="ECO:0000313" key="1">
    <source>
        <dbReference type="EMBL" id="CAJ1947498.1"/>
    </source>
</evidence>
<dbReference type="AlphaFoldDB" id="A0AA86VLU4"/>
<organism evidence="1 2">
    <name type="scientific">Sphenostylis stenocarpa</name>
    <dbReference type="NCBI Taxonomy" id="92480"/>
    <lineage>
        <taxon>Eukaryota</taxon>
        <taxon>Viridiplantae</taxon>
        <taxon>Streptophyta</taxon>
        <taxon>Embryophyta</taxon>
        <taxon>Tracheophyta</taxon>
        <taxon>Spermatophyta</taxon>
        <taxon>Magnoliopsida</taxon>
        <taxon>eudicotyledons</taxon>
        <taxon>Gunneridae</taxon>
        <taxon>Pentapetalae</taxon>
        <taxon>rosids</taxon>
        <taxon>fabids</taxon>
        <taxon>Fabales</taxon>
        <taxon>Fabaceae</taxon>
        <taxon>Papilionoideae</taxon>
        <taxon>50 kb inversion clade</taxon>
        <taxon>NPAAA clade</taxon>
        <taxon>indigoferoid/millettioid clade</taxon>
        <taxon>Phaseoleae</taxon>
        <taxon>Sphenostylis</taxon>
    </lineage>
</organism>
<name>A0AA86VLU4_9FABA</name>
<protein>
    <submittedName>
        <fullName evidence="1">Uncharacterized protein</fullName>
    </submittedName>
</protein>
<accession>A0AA86VLU4</accession>
<gene>
    <name evidence="1" type="ORF">AYBTSS11_LOCUS12690</name>
</gene>
<sequence length="156" mass="17963">MASFSVEKFIGNGILKGLLQKLLEEGWDDVPTLKIMSSEEMDLLHMTQQQKRQFIRNRFKKDAIGIRSYVHDRSLMQYADKMEDCGKNLSELINLSTTDLSTQFEMKRGHTARFVNRRISDDSFKLHALAARRKSSIMMHRDDSIPKSFGSNSSNS</sequence>
<keyword evidence="2" id="KW-1185">Reference proteome</keyword>
<proteinExistence type="predicted"/>
<dbReference type="EMBL" id="OY731401">
    <property type="protein sequence ID" value="CAJ1947498.1"/>
    <property type="molecule type" value="Genomic_DNA"/>
</dbReference>
<dbReference type="Gramene" id="rna-AYBTSS11_LOCUS12690">
    <property type="protein sequence ID" value="CAJ1947498.1"/>
    <property type="gene ID" value="gene-AYBTSS11_LOCUS12690"/>
</dbReference>
<reference evidence="1" key="1">
    <citation type="submission" date="2023-10" db="EMBL/GenBank/DDBJ databases">
        <authorList>
            <person name="Domelevo Entfellner J.-B."/>
        </authorList>
    </citation>
    <scope>NUCLEOTIDE SEQUENCE</scope>
</reference>
<evidence type="ECO:0000313" key="2">
    <source>
        <dbReference type="Proteomes" id="UP001189624"/>
    </source>
</evidence>